<dbReference type="CDD" id="cd06261">
    <property type="entry name" value="TM_PBP2"/>
    <property type="match status" value="1"/>
</dbReference>
<feature type="transmembrane region" description="Helical" evidence="5">
    <location>
        <begin position="20"/>
        <end position="47"/>
    </location>
</feature>
<dbReference type="Gene3D" id="1.10.3720.10">
    <property type="entry name" value="MetI-like"/>
    <property type="match status" value="1"/>
</dbReference>
<keyword evidence="8" id="KW-1185">Reference proteome</keyword>
<comment type="subcellular location">
    <subcellularLocation>
        <location evidence="5">Cell membrane</location>
        <topology evidence="5">Multi-pass membrane protein</topology>
    </subcellularLocation>
    <subcellularLocation>
        <location evidence="1">Membrane</location>
        <topology evidence="1">Multi-pass membrane protein</topology>
    </subcellularLocation>
</comment>
<dbReference type="PANTHER" id="PTHR43759">
    <property type="entry name" value="TREHALOSE TRANSPORT SYSTEM PERMEASE PROTEIN SUGA"/>
    <property type="match status" value="1"/>
</dbReference>
<feature type="transmembrane region" description="Helical" evidence="5">
    <location>
        <begin position="215"/>
        <end position="236"/>
    </location>
</feature>
<sequence>MNEFTLKYYKEVLSGEEFKNSFIFCLRYSLISSAISVILGTVIAIYIKRNNDNFSYSVLRLSIIIPHMVVGFIIFGMLSKTGLISRILYSLGLINSMDQFPNLIYDRDGISLIISFVYKEFCFIAFTLVAVLKRIKDEYRDQSYVLGANKIKTFFYVTLPMILPNILYSFIVIFSFSFSSYELSNILGPSTPKSLATIAYNYYTSPLLTDRPYAMVYNSILLLVGLVAFIIFVLVYRKVVIKEATYE</sequence>
<accession>A0AAW9MXY3</accession>
<evidence type="ECO:0000259" key="6">
    <source>
        <dbReference type="PROSITE" id="PS50928"/>
    </source>
</evidence>
<feature type="transmembrane region" description="Helical" evidence="5">
    <location>
        <begin position="153"/>
        <end position="178"/>
    </location>
</feature>
<evidence type="ECO:0000256" key="5">
    <source>
        <dbReference type="RuleBase" id="RU363032"/>
    </source>
</evidence>
<evidence type="ECO:0000256" key="3">
    <source>
        <dbReference type="ARBA" id="ARBA00022989"/>
    </source>
</evidence>
<keyword evidence="5" id="KW-0813">Transport</keyword>
<feature type="transmembrane region" description="Helical" evidence="5">
    <location>
        <begin position="109"/>
        <end position="132"/>
    </location>
</feature>
<evidence type="ECO:0000313" key="8">
    <source>
        <dbReference type="Proteomes" id="UP001357733"/>
    </source>
</evidence>
<evidence type="ECO:0000256" key="2">
    <source>
        <dbReference type="ARBA" id="ARBA00022692"/>
    </source>
</evidence>
<dbReference type="GO" id="GO:0005886">
    <property type="term" value="C:plasma membrane"/>
    <property type="evidence" value="ECO:0007669"/>
    <property type="project" value="UniProtKB-SubCell"/>
</dbReference>
<dbReference type="GO" id="GO:0055085">
    <property type="term" value="P:transmembrane transport"/>
    <property type="evidence" value="ECO:0007669"/>
    <property type="project" value="InterPro"/>
</dbReference>
<dbReference type="RefSeq" id="WP_324619552.1">
    <property type="nucleotide sequence ID" value="NZ_JAYKOT010000003.1"/>
</dbReference>
<gene>
    <name evidence="7" type="ORF">VLK81_04905</name>
</gene>
<feature type="domain" description="ABC transmembrane type-1" evidence="6">
    <location>
        <begin position="22"/>
        <end position="232"/>
    </location>
</feature>
<evidence type="ECO:0000256" key="4">
    <source>
        <dbReference type="ARBA" id="ARBA00023136"/>
    </source>
</evidence>
<dbReference type="Pfam" id="PF00528">
    <property type="entry name" value="BPD_transp_1"/>
    <property type="match status" value="1"/>
</dbReference>
<organism evidence="7 8">
    <name type="scientific">Citroniella saccharovorans</name>
    <dbReference type="NCBI Taxonomy" id="2053367"/>
    <lineage>
        <taxon>Bacteria</taxon>
        <taxon>Bacillati</taxon>
        <taxon>Bacillota</taxon>
        <taxon>Tissierellia</taxon>
        <taxon>Tissierellales</taxon>
        <taxon>Peptoniphilaceae</taxon>
        <taxon>Citroniella</taxon>
    </lineage>
</organism>
<keyword evidence="4 5" id="KW-0472">Membrane</keyword>
<dbReference type="SUPFAM" id="SSF161098">
    <property type="entry name" value="MetI-like"/>
    <property type="match status" value="1"/>
</dbReference>
<keyword evidence="3 5" id="KW-1133">Transmembrane helix</keyword>
<dbReference type="Proteomes" id="UP001357733">
    <property type="component" value="Unassembled WGS sequence"/>
</dbReference>
<dbReference type="AlphaFoldDB" id="A0AAW9MXY3"/>
<proteinExistence type="inferred from homology"/>
<dbReference type="InterPro" id="IPR052730">
    <property type="entry name" value="Sugar_ABC_transporter"/>
</dbReference>
<feature type="transmembrane region" description="Helical" evidence="5">
    <location>
        <begin position="68"/>
        <end position="89"/>
    </location>
</feature>
<dbReference type="InterPro" id="IPR000515">
    <property type="entry name" value="MetI-like"/>
</dbReference>
<dbReference type="EMBL" id="JAYKOT010000003">
    <property type="protein sequence ID" value="MEB3429359.1"/>
    <property type="molecule type" value="Genomic_DNA"/>
</dbReference>
<reference evidence="7 8" key="1">
    <citation type="submission" date="2024-01" db="EMBL/GenBank/DDBJ databases">
        <title>Complete genome sequence of Citroniella saccharovorans strain M6.X9, isolated from human fecal sample.</title>
        <authorList>
            <person name="Cheng G."/>
            <person name="Westerholm M."/>
            <person name="Schnurer A."/>
        </authorList>
    </citation>
    <scope>NUCLEOTIDE SEQUENCE [LARGE SCALE GENOMIC DNA]</scope>
    <source>
        <strain evidence="7 8">DSM 29873</strain>
    </source>
</reference>
<dbReference type="InterPro" id="IPR035906">
    <property type="entry name" value="MetI-like_sf"/>
</dbReference>
<comment type="similarity">
    <text evidence="5">Belongs to the binding-protein-dependent transport system permease family.</text>
</comment>
<protein>
    <submittedName>
        <fullName evidence="7">ABC transporter permease subunit</fullName>
    </submittedName>
</protein>
<comment type="caution">
    <text evidence="7">The sequence shown here is derived from an EMBL/GenBank/DDBJ whole genome shotgun (WGS) entry which is preliminary data.</text>
</comment>
<dbReference type="PANTHER" id="PTHR43759:SF1">
    <property type="entry name" value="GLUCOSE IMPORT SYSTEM PERMEASE PROTEIN GLCT"/>
    <property type="match status" value="1"/>
</dbReference>
<name>A0AAW9MXY3_9FIRM</name>
<dbReference type="PROSITE" id="PS50928">
    <property type="entry name" value="ABC_TM1"/>
    <property type="match status" value="1"/>
</dbReference>
<keyword evidence="2 5" id="KW-0812">Transmembrane</keyword>
<evidence type="ECO:0000313" key="7">
    <source>
        <dbReference type="EMBL" id="MEB3429359.1"/>
    </source>
</evidence>
<evidence type="ECO:0000256" key="1">
    <source>
        <dbReference type="ARBA" id="ARBA00004141"/>
    </source>
</evidence>